<name>A0A6A1VIY4_9ROSI</name>
<sequence length="207" mass="24080">MEQKTIYHLLHQLTRVAPCRVEHGRTRGIALENAHITRKLSVHIPDGRTSGSQYRDVYNEHSVQDASEQNAPVLRFVPTKEEALEHPYPNMKKEELAPICELFSTKEFQEKMEALQLQHEFEGRSFTKIEIFTKVLGTKASYVCDLGRSVQQVGSLSSLLSVDLARRLEEARIEIEEMRARQEEYDELFVRQAKMKSKIREQQHLME</sequence>
<reference evidence="2 3" key="1">
    <citation type="journal article" date="2019" name="Plant Biotechnol. J.">
        <title>The red bayberry genome and genetic basis of sex determination.</title>
        <authorList>
            <person name="Jia H.M."/>
            <person name="Jia H.J."/>
            <person name="Cai Q.L."/>
            <person name="Wang Y."/>
            <person name="Zhao H.B."/>
            <person name="Yang W.F."/>
            <person name="Wang G.Y."/>
            <person name="Li Y.H."/>
            <person name="Zhan D.L."/>
            <person name="Shen Y.T."/>
            <person name="Niu Q.F."/>
            <person name="Chang L."/>
            <person name="Qiu J."/>
            <person name="Zhao L."/>
            <person name="Xie H.B."/>
            <person name="Fu W.Y."/>
            <person name="Jin J."/>
            <person name="Li X.W."/>
            <person name="Jiao Y."/>
            <person name="Zhou C.C."/>
            <person name="Tu T."/>
            <person name="Chai C.Y."/>
            <person name="Gao J.L."/>
            <person name="Fan L.J."/>
            <person name="van de Weg E."/>
            <person name="Wang J.Y."/>
            <person name="Gao Z.S."/>
        </authorList>
    </citation>
    <scope>NUCLEOTIDE SEQUENCE [LARGE SCALE GENOMIC DNA]</scope>
    <source>
        <tissue evidence="2">Leaves</tissue>
    </source>
</reference>
<evidence type="ECO:0000256" key="1">
    <source>
        <dbReference type="SAM" id="Coils"/>
    </source>
</evidence>
<dbReference type="OrthoDB" id="1706770at2759"/>
<dbReference type="AlphaFoldDB" id="A0A6A1VIY4"/>
<accession>A0A6A1VIY4</accession>
<organism evidence="2 3">
    <name type="scientific">Morella rubra</name>
    <name type="common">Chinese bayberry</name>
    <dbReference type="NCBI Taxonomy" id="262757"/>
    <lineage>
        <taxon>Eukaryota</taxon>
        <taxon>Viridiplantae</taxon>
        <taxon>Streptophyta</taxon>
        <taxon>Embryophyta</taxon>
        <taxon>Tracheophyta</taxon>
        <taxon>Spermatophyta</taxon>
        <taxon>Magnoliopsida</taxon>
        <taxon>eudicotyledons</taxon>
        <taxon>Gunneridae</taxon>
        <taxon>Pentapetalae</taxon>
        <taxon>rosids</taxon>
        <taxon>fabids</taxon>
        <taxon>Fagales</taxon>
        <taxon>Myricaceae</taxon>
        <taxon>Morella</taxon>
    </lineage>
</organism>
<dbReference type="Proteomes" id="UP000516437">
    <property type="component" value="Chromosome 5"/>
</dbReference>
<gene>
    <name evidence="2" type="ORF">CJ030_MR5G006249</name>
</gene>
<feature type="coiled-coil region" evidence="1">
    <location>
        <begin position="161"/>
        <end position="188"/>
    </location>
</feature>
<proteinExistence type="predicted"/>
<dbReference type="EMBL" id="RXIC02000023">
    <property type="protein sequence ID" value="KAB1212555.1"/>
    <property type="molecule type" value="Genomic_DNA"/>
</dbReference>
<evidence type="ECO:0000313" key="3">
    <source>
        <dbReference type="Proteomes" id="UP000516437"/>
    </source>
</evidence>
<keyword evidence="3" id="KW-1185">Reference proteome</keyword>
<comment type="caution">
    <text evidence="2">The sequence shown here is derived from an EMBL/GenBank/DDBJ whole genome shotgun (WGS) entry which is preliminary data.</text>
</comment>
<keyword evidence="1" id="KW-0175">Coiled coil</keyword>
<evidence type="ECO:0000313" key="2">
    <source>
        <dbReference type="EMBL" id="KAB1212555.1"/>
    </source>
</evidence>
<protein>
    <submittedName>
        <fullName evidence="2">Uncharacterized protein</fullName>
    </submittedName>
</protein>